<feature type="compositionally biased region" description="Basic and acidic residues" evidence="1">
    <location>
        <begin position="28"/>
        <end position="48"/>
    </location>
</feature>
<evidence type="ECO:0000256" key="2">
    <source>
        <dbReference type="SAM" id="Phobius"/>
    </source>
</evidence>
<keyword evidence="2" id="KW-0472">Membrane</keyword>
<dbReference type="AlphaFoldDB" id="A0AAV7K2U9"/>
<evidence type="ECO:0000313" key="4">
    <source>
        <dbReference type="Proteomes" id="UP001165289"/>
    </source>
</evidence>
<sequence>MANGSERSIEPLVIANQEENTLSLQPITEKKELADSPTRTEETASPIPEKKSWWKKFSKDKKTDDEEKEQTYPSVNPIKIFKYATVLELMLLGVAMIAGTLQGGAFPFVFLAIGEVLDAFFKFETTGAACTANYFANTSSTCSIGSSFTSALNTNSTPITSMFNLTANTNWFFCTASRQGVTLNISTLSSITEPIIDQYCYNNAYYNRLAFADNMGCCSTFDNCVADAKSTLYMDVLLCNVMILVGIGVLAAICSYIEVNTI</sequence>
<keyword evidence="2" id="KW-0812">Transmembrane</keyword>
<keyword evidence="2" id="KW-1133">Transmembrane helix</keyword>
<protein>
    <submittedName>
        <fullName evidence="3">Uncharacterized protein</fullName>
    </submittedName>
</protein>
<name>A0AAV7K2U9_9METZ</name>
<proteinExistence type="predicted"/>
<accession>A0AAV7K2U9</accession>
<feature type="region of interest" description="Disordered" evidence="1">
    <location>
        <begin position="25"/>
        <end position="48"/>
    </location>
</feature>
<dbReference type="EMBL" id="JAKMXF010000221">
    <property type="protein sequence ID" value="KAI6654904.1"/>
    <property type="molecule type" value="Genomic_DNA"/>
</dbReference>
<gene>
    <name evidence="3" type="ORF">LOD99_2783</name>
</gene>
<comment type="caution">
    <text evidence="3">The sequence shown here is derived from an EMBL/GenBank/DDBJ whole genome shotgun (WGS) entry which is preliminary data.</text>
</comment>
<evidence type="ECO:0000313" key="3">
    <source>
        <dbReference type="EMBL" id="KAI6654904.1"/>
    </source>
</evidence>
<organism evidence="3 4">
    <name type="scientific">Oopsacas minuta</name>
    <dbReference type="NCBI Taxonomy" id="111878"/>
    <lineage>
        <taxon>Eukaryota</taxon>
        <taxon>Metazoa</taxon>
        <taxon>Porifera</taxon>
        <taxon>Hexactinellida</taxon>
        <taxon>Hexasterophora</taxon>
        <taxon>Lyssacinosida</taxon>
        <taxon>Leucopsacidae</taxon>
        <taxon>Oopsacas</taxon>
    </lineage>
</organism>
<dbReference type="Proteomes" id="UP001165289">
    <property type="component" value="Unassembled WGS sequence"/>
</dbReference>
<evidence type="ECO:0000256" key="1">
    <source>
        <dbReference type="SAM" id="MobiDB-lite"/>
    </source>
</evidence>
<keyword evidence="4" id="KW-1185">Reference proteome</keyword>
<reference evidence="3 4" key="1">
    <citation type="journal article" date="2023" name="BMC Biol.">
        <title>The compact genome of the sponge Oopsacas minuta (Hexactinellida) is lacking key metazoan core genes.</title>
        <authorList>
            <person name="Santini S."/>
            <person name="Schenkelaars Q."/>
            <person name="Jourda C."/>
            <person name="Duchesne M."/>
            <person name="Belahbib H."/>
            <person name="Rocher C."/>
            <person name="Selva M."/>
            <person name="Riesgo A."/>
            <person name="Vervoort M."/>
            <person name="Leys S.P."/>
            <person name="Kodjabachian L."/>
            <person name="Le Bivic A."/>
            <person name="Borchiellini C."/>
            <person name="Claverie J.M."/>
            <person name="Renard E."/>
        </authorList>
    </citation>
    <scope>NUCLEOTIDE SEQUENCE [LARGE SCALE GENOMIC DNA]</scope>
    <source>
        <strain evidence="3">SPO-2</strain>
    </source>
</reference>
<feature type="transmembrane region" description="Helical" evidence="2">
    <location>
        <begin position="89"/>
        <end position="113"/>
    </location>
</feature>
<feature type="transmembrane region" description="Helical" evidence="2">
    <location>
        <begin position="232"/>
        <end position="257"/>
    </location>
</feature>